<accession>A0ABT2U7P4</accession>
<sequence>MTISKRNSRTIVGDNEMYRWTVSPDSGYLVFVAEHGIVRGKRIEVYVTSESNGFWTSFPDVNDMNLKVIKPSDVSQFITQAINHGWNPKEAGRPIAFDLSGDTLLKRISLN</sequence>
<gene>
    <name evidence="1" type="ORF">OB236_00785</name>
</gene>
<proteinExistence type="predicted"/>
<dbReference type="Proteomes" id="UP001652445">
    <property type="component" value="Unassembled WGS sequence"/>
</dbReference>
<organism evidence="1 2">
    <name type="scientific">Paenibacillus baimaensis</name>
    <dbReference type="NCBI Taxonomy" id="2982185"/>
    <lineage>
        <taxon>Bacteria</taxon>
        <taxon>Bacillati</taxon>
        <taxon>Bacillota</taxon>
        <taxon>Bacilli</taxon>
        <taxon>Bacillales</taxon>
        <taxon>Paenibacillaceae</taxon>
        <taxon>Paenibacillus</taxon>
    </lineage>
</organism>
<dbReference type="EMBL" id="JAOQIO010000002">
    <property type="protein sequence ID" value="MCU6790650.1"/>
    <property type="molecule type" value="Genomic_DNA"/>
</dbReference>
<keyword evidence="2" id="KW-1185">Reference proteome</keyword>
<evidence type="ECO:0000313" key="2">
    <source>
        <dbReference type="Proteomes" id="UP001652445"/>
    </source>
</evidence>
<dbReference type="RefSeq" id="WP_262682144.1">
    <property type="nucleotide sequence ID" value="NZ_JAOQIO010000002.1"/>
</dbReference>
<comment type="caution">
    <text evidence="1">The sequence shown here is derived from an EMBL/GenBank/DDBJ whole genome shotgun (WGS) entry which is preliminary data.</text>
</comment>
<reference evidence="1 2" key="1">
    <citation type="submission" date="2022-09" db="EMBL/GenBank/DDBJ databases">
        <authorList>
            <person name="Han X.L."/>
            <person name="Wang Q."/>
            <person name="Lu T."/>
        </authorList>
    </citation>
    <scope>NUCLEOTIDE SEQUENCE [LARGE SCALE GENOMIC DNA]</scope>
    <source>
        <strain evidence="1 2">WQ 127069</strain>
    </source>
</reference>
<protein>
    <submittedName>
        <fullName evidence="1">Uncharacterized protein</fullName>
    </submittedName>
</protein>
<evidence type="ECO:0000313" key="1">
    <source>
        <dbReference type="EMBL" id="MCU6790650.1"/>
    </source>
</evidence>
<name>A0ABT2U7P4_9BACL</name>